<evidence type="ECO:0000259" key="2">
    <source>
        <dbReference type="Pfam" id="PF13439"/>
    </source>
</evidence>
<dbReference type="PANTHER" id="PTHR45947">
    <property type="entry name" value="SULFOQUINOVOSYL TRANSFERASE SQD2"/>
    <property type="match status" value="1"/>
</dbReference>
<dbReference type="SUPFAM" id="SSF53756">
    <property type="entry name" value="UDP-Glycosyltransferase/glycogen phosphorylase"/>
    <property type="match status" value="1"/>
</dbReference>
<accession>A0A1F7F1P8</accession>
<sequence length="377" mass="41503">MRRLFVTCDFPPMTGGQSNYFKNLWLADALPGDIFLVPGRCRQHCQVMPGHSFAYMPVPGSEGTLARIIRSVAVLFSCLFAYFRMGPLEFHAGQVLAGGISGLVLNKLFKVPYVVYVFGADVLEFREKAWGNRVIRAVLGNCRHIIACSNFTADLVRSAFVPTCPVSVILPGVEDRFFSPDTTKAKAFRETYGLTGKKIVLTVGRLVERKGHESVVRALPLVLKRLPETHYVIAGEGPNHHSLKTIARESGVDDHVTFLGSVSDNDLPAIYALADLFIMLPKLMEHGDIEGFGIVYLEASASGLPVIASRNGGVVDAVIHNKTGILIDEPVTPEKIADAVVHMIENPFQFSGEAVRRARELSWTNQRAAWRKTLEIT</sequence>
<feature type="domain" description="Glycosyl transferase family 1" evidence="1">
    <location>
        <begin position="190"/>
        <end position="349"/>
    </location>
</feature>
<name>A0A1F7F1P8_UNCRA</name>
<dbReference type="Pfam" id="PF13439">
    <property type="entry name" value="Glyco_transf_4"/>
    <property type="match status" value="1"/>
</dbReference>
<dbReference type="CDD" id="cd03801">
    <property type="entry name" value="GT4_PimA-like"/>
    <property type="match status" value="1"/>
</dbReference>
<gene>
    <name evidence="3" type="ORF">A2519_21610</name>
</gene>
<dbReference type="Proteomes" id="UP000179243">
    <property type="component" value="Unassembled WGS sequence"/>
</dbReference>
<organism evidence="3 4">
    <name type="scientific">Candidatus Raymondbacteria bacterium RIFOXYD12_FULL_49_13</name>
    <dbReference type="NCBI Taxonomy" id="1817890"/>
    <lineage>
        <taxon>Bacteria</taxon>
        <taxon>Raymondiibacteriota</taxon>
    </lineage>
</organism>
<evidence type="ECO:0008006" key="5">
    <source>
        <dbReference type="Google" id="ProtNLM"/>
    </source>
</evidence>
<protein>
    <recommendedName>
        <fullName evidence="5">Glycosyl transferase family 1 domain-containing protein</fullName>
    </recommendedName>
</protein>
<dbReference type="InterPro" id="IPR001296">
    <property type="entry name" value="Glyco_trans_1"/>
</dbReference>
<dbReference type="InterPro" id="IPR028098">
    <property type="entry name" value="Glyco_trans_4-like_N"/>
</dbReference>
<reference evidence="3 4" key="1">
    <citation type="journal article" date="2016" name="Nat. Commun.">
        <title>Thousands of microbial genomes shed light on interconnected biogeochemical processes in an aquifer system.</title>
        <authorList>
            <person name="Anantharaman K."/>
            <person name="Brown C.T."/>
            <person name="Hug L.A."/>
            <person name="Sharon I."/>
            <person name="Castelle C.J."/>
            <person name="Probst A.J."/>
            <person name="Thomas B.C."/>
            <person name="Singh A."/>
            <person name="Wilkins M.J."/>
            <person name="Karaoz U."/>
            <person name="Brodie E.L."/>
            <person name="Williams K.H."/>
            <person name="Hubbard S.S."/>
            <person name="Banfield J.F."/>
        </authorList>
    </citation>
    <scope>NUCLEOTIDE SEQUENCE [LARGE SCALE GENOMIC DNA]</scope>
</reference>
<dbReference type="InterPro" id="IPR050194">
    <property type="entry name" value="Glycosyltransferase_grp1"/>
</dbReference>
<dbReference type="Pfam" id="PF00534">
    <property type="entry name" value="Glycos_transf_1"/>
    <property type="match status" value="1"/>
</dbReference>
<evidence type="ECO:0000259" key="1">
    <source>
        <dbReference type="Pfam" id="PF00534"/>
    </source>
</evidence>
<dbReference type="PANTHER" id="PTHR45947:SF3">
    <property type="entry name" value="SULFOQUINOVOSYL TRANSFERASE SQD2"/>
    <property type="match status" value="1"/>
</dbReference>
<comment type="caution">
    <text evidence="3">The sequence shown here is derived from an EMBL/GenBank/DDBJ whole genome shotgun (WGS) entry which is preliminary data.</text>
</comment>
<dbReference type="EMBL" id="MFYX01000144">
    <property type="protein sequence ID" value="OGK00584.1"/>
    <property type="molecule type" value="Genomic_DNA"/>
</dbReference>
<dbReference type="AlphaFoldDB" id="A0A1F7F1P8"/>
<proteinExistence type="predicted"/>
<dbReference type="Gene3D" id="3.40.50.2000">
    <property type="entry name" value="Glycogen Phosphorylase B"/>
    <property type="match status" value="2"/>
</dbReference>
<evidence type="ECO:0000313" key="4">
    <source>
        <dbReference type="Proteomes" id="UP000179243"/>
    </source>
</evidence>
<feature type="domain" description="Glycosyltransferase subfamily 4-like N-terminal" evidence="2">
    <location>
        <begin position="90"/>
        <end position="174"/>
    </location>
</feature>
<evidence type="ECO:0000313" key="3">
    <source>
        <dbReference type="EMBL" id="OGK00584.1"/>
    </source>
</evidence>
<dbReference type="GO" id="GO:0016758">
    <property type="term" value="F:hexosyltransferase activity"/>
    <property type="evidence" value="ECO:0007669"/>
    <property type="project" value="TreeGrafter"/>
</dbReference>